<protein>
    <recommendedName>
        <fullName evidence="3 8">6-carboxy-5,6,7,8-tetrahydropterin synthase</fullName>
        <ecNumber evidence="8">4.-.-.-</ecNumber>
    </recommendedName>
</protein>
<dbReference type="InterPro" id="IPR038418">
    <property type="entry name" value="6-PTP_synth/QueD_sf"/>
</dbReference>
<dbReference type="PIRSF" id="PIRSF006113">
    <property type="entry name" value="PTP_synth"/>
    <property type="match status" value="1"/>
</dbReference>
<keyword evidence="5 8" id="KW-0862">Zinc</keyword>
<keyword evidence="8" id="KW-0671">Queuosine biosynthesis</keyword>
<evidence type="ECO:0000256" key="1">
    <source>
        <dbReference type="ARBA" id="ARBA00005061"/>
    </source>
</evidence>
<evidence type="ECO:0000256" key="8">
    <source>
        <dbReference type="PIRNR" id="PIRNR006113"/>
    </source>
</evidence>
<dbReference type="Gene3D" id="3.30.479.10">
    <property type="entry name" value="6-pyruvoyl tetrahydropterin synthase/QueD"/>
    <property type="match status" value="1"/>
</dbReference>
<reference evidence="10" key="1">
    <citation type="journal article" date="2019" name="Int. J. Syst. Evol. Microbiol.">
        <title>The Global Catalogue of Microorganisms (GCM) 10K type strain sequencing project: providing services to taxonomists for standard genome sequencing and annotation.</title>
        <authorList>
            <consortium name="The Broad Institute Genomics Platform"/>
            <consortium name="The Broad Institute Genome Sequencing Center for Infectious Disease"/>
            <person name="Wu L."/>
            <person name="Ma J."/>
        </authorList>
    </citation>
    <scope>NUCLEOTIDE SEQUENCE [LARGE SCALE GENOMIC DNA]</scope>
    <source>
        <strain evidence="10">CGMCC 4.7466</strain>
    </source>
</reference>
<comment type="caution">
    <text evidence="9">The sequence shown here is derived from an EMBL/GenBank/DDBJ whole genome shotgun (WGS) entry which is preliminary data.</text>
</comment>
<evidence type="ECO:0000313" key="10">
    <source>
        <dbReference type="Proteomes" id="UP001595818"/>
    </source>
</evidence>
<evidence type="ECO:0000256" key="5">
    <source>
        <dbReference type="ARBA" id="ARBA00022833"/>
    </source>
</evidence>
<dbReference type="NCBIfam" id="TIGR03367">
    <property type="entry name" value="queuosine_QueD"/>
    <property type="match status" value="1"/>
</dbReference>
<comment type="similarity">
    <text evidence="2 8">Belongs to the PTPS family. QueD subfamily.</text>
</comment>
<dbReference type="SUPFAM" id="SSF55620">
    <property type="entry name" value="Tetrahydrobiopterin biosynthesis enzymes-like"/>
    <property type="match status" value="1"/>
</dbReference>
<gene>
    <name evidence="9" type="primary">queD</name>
    <name evidence="9" type="ORF">ACFPFU_07095</name>
</gene>
<dbReference type="EMBL" id="JBHSJJ010000003">
    <property type="protein sequence ID" value="MFC4871446.1"/>
    <property type="molecule type" value="Genomic_DNA"/>
</dbReference>
<dbReference type="GO" id="GO:0070497">
    <property type="term" value="F:6-carboxytetrahydropterin synthase activity"/>
    <property type="evidence" value="ECO:0007669"/>
    <property type="project" value="UniProtKB-EC"/>
</dbReference>
<dbReference type="EC" id="4.-.-.-" evidence="8"/>
<evidence type="ECO:0000256" key="7">
    <source>
        <dbReference type="ARBA" id="ARBA00048807"/>
    </source>
</evidence>
<comment type="pathway">
    <text evidence="1 8">Purine metabolism; 7-cyano-7-deazaguanine biosynthesis.</text>
</comment>
<evidence type="ECO:0000256" key="6">
    <source>
        <dbReference type="ARBA" id="ARBA00023239"/>
    </source>
</evidence>
<comment type="cofactor">
    <cofactor evidence="8">
        <name>Zn(2+)</name>
        <dbReference type="ChEBI" id="CHEBI:29105"/>
    </cofactor>
    <text evidence="8">Binds 1 zinc ion per subunit.</text>
</comment>
<dbReference type="InterPro" id="IPR007115">
    <property type="entry name" value="6-PTP_synth/QueD"/>
</dbReference>
<evidence type="ECO:0000256" key="4">
    <source>
        <dbReference type="ARBA" id="ARBA00022723"/>
    </source>
</evidence>
<accession>A0ABV9SYR6</accession>
<name>A0ABV9SYR6_9BACT</name>
<evidence type="ECO:0000256" key="3">
    <source>
        <dbReference type="ARBA" id="ARBA00018141"/>
    </source>
</evidence>
<keyword evidence="6 8" id="KW-0456">Lyase</keyword>
<organism evidence="9 10">
    <name type="scientific">Negadavirga shengliensis</name>
    <dbReference type="NCBI Taxonomy" id="1389218"/>
    <lineage>
        <taxon>Bacteria</taxon>
        <taxon>Pseudomonadati</taxon>
        <taxon>Bacteroidota</taxon>
        <taxon>Cytophagia</taxon>
        <taxon>Cytophagales</taxon>
        <taxon>Cyclobacteriaceae</taxon>
        <taxon>Negadavirga</taxon>
    </lineage>
</organism>
<dbReference type="Proteomes" id="UP001595818">
    <property type="component" value="Unassembled WGS sequence"/>
</dbReference>
<dbReference type="Pfam" id="PF01242">
    <property type="entry name" value="PTPS"/>
    <property type="match status" value="1"/>
</dbReference>
<keyword evidence="10" id="KW-1185">Reference proteome</keyword>
<dbReference type="RefSeq" id="WP_377062915.1">
    <property type="nucleotide sequence ID" value="NZ_JBHSJJ010000003.1"/>
</dbReference>
<dbReference type="PANTHER" id="PTHR12589">
    <property type="entry name" value="PYRUVOYL TETRAHYDROBIOPTERIN SYNTHASE"/>
    <property type="match status" value="1"/>
</dbReference>
<evidence type="ECO:0000313" key="9">
    <source>
        <dbReference type="EMBL" id="MFC4871446.1"/>
    </source>
</evidence>
<dbReference type="PANTHER" id="PTHR12589:SF7">
    <property type="entry name" value="6-PYRUVOYL TETRAHYDROBIOPTERIN SYNTHASE"/>
    <property type="match status" value="1"/>
</dbReference>
<comment type="catalytic activity">
    <reaction evidence="7 8">
        <text>7,8-dihydroneopterin 3'-triphosphate + H2O = 6-carboxy-5,6,7,8-tetrahydropterin + triphosphate + acetaldehyde + 2 H(+)</text>
        <dbReference type="Rhea" id="RHEA:27966"/>
        <dbReference type="ChEBI" id="CHEBI:15343"/>
        <dbReference type="ChEBI" id="CHEBI:15377"/>
        <dbReference type="ChEBI" id="CHEBI:15378"/>
        <dbReference type="ChEBI" id="CHEBI:18036"/>
        <dbReference type="ChEBI" id="CHEBI:58462"/>
        <dbReference type="ChEBI" id="CHEBI:61032"/>
        <dbReference type="EC" id="4.1.2.50"/>
    </reaction>
</comment>
<evidence type="ECO:0000256" key="2">
    <source>
        <dbReference type="ARBA" id="ARBA00008900"/>
    </source>
</evidence>
<sequence>MLSITKIFTFEAAHRISNHPAACSQLHGHSYKLHVTIGAEEPGDDDMLMDFKELKTLVQHNVIDKLDHSLMLKNIPSHLQTYANAEKVFWMDHEPTAERLVLWIAQVIKPLLPSKVNLNGLKIYETETCYVNWENNKR</sequence>
<keyword evidence="4 8" id="KW-0479">Metal-binding</keyword>
<proteinExistence type="inferred from homology"/>